<dbReference type="InterPro" id="IPR023299">
    <property type="entry name" value="ATPase_P-typ_cyto_dom_N"/>
</dbReference>
<dbReference type="SFLD" id="SFLDG00002">
    <property type="entry name" value="C1.7:_P-type_atpase_like"/>
    <property type="match status" value="1"/>
</dbReference>
<organism evidence="13 14">
    <name type="scientific">Imshaugia aleurites</name>
    <dbReference type="NCBI Taxonomy" id="172621"/>
    <lineage>
        <taxon>Eukaryota</taxon>
        <taxon>Fungi</taxon>
        <taxon>Dikarya</taxon>
        <taxon>Ascomycota</taxon>
        <taxon>Pezizomycotina</taxon>
        <taxon>Lecanoromycetes</taxon>
        <taxon>OSLEUM clade</taxon>
        <taxon>Lecanoromycetidae</taxon>
        <taxon>Lecanorales</taxon>
        <taxon>Lecanorineae</taxon>
        <taxon>Parmeliaceae</taxon>
        <taxon>Imshaugia</taxon>
    </lineage>
</organism>
<dbReference type="Proteomes" id="UP000664534">
    <property type="component" value="Unassembled WGS sequence"/>
</dbReference>
<keyword evidence="3 10" id="KW-0812">Transmembrane</keyword>
<dbReference type="GO" id="GO:0055070">
    <property type="term" value="P:copper ion homeostasis"/>
    <property type="evidence" value="ECO:0007669"/>
    <property type="project" value="TreeGrafter"/>
</dbReference>
<dbReference type="PROSITE" id="PS50846">
    <property type="entry name" value="HMA_2"/>
    <property type="match status" value="1"/>
</dbReference>
<evidence type="ECO:0000256" key="8">
    <source>
        <dbReference type="ARBA" id="ARBA00022989"/>
    </source>
</evidence>
<name>A0A8H3IH47_9LECA</name>
<evidence type="ECO:0000256" key="3">
    <source>
        <dbReference type="ARBA" id="ARBA00022692"/>
    </source>
</evidence>
<dbReference type="InterPro" id="IPR044492">
    <property type="entry name" value="P_typ_ATPase_HD_dom"/>
</dbReference>
<dbReference type="PRINTS" id="PR00119">
    <property type="entry name" value="CATATPASE"/>
</dbReference>
<dbReference type="PROSITE" id="PS00154">
    <property type="entry name" value="ATPASE_E1_E2"/>
    <property type="match status" value="1"/>
</dbReference>
<dbReference type="OrthoDB" id="432719at2759"/>
<feature type="transmembrane region" description="Helical" evidence="10">
    <location>
        <begin position="241"/>
        <end position="261"/>
    </location>
</feature>
<comment type="caution">
    <text evidence="13">The sequence shown here is derived from an EMBL/GenBank/DDBJ whole genome shotgun (WGS) entry which is preliminary data.</text>
</comment>
<evidence type="ECO:0000259" key="12">
    <source>
        <dbReference type="PROSITE" id="PS50846"/>
    </source>
</evidence>
<keyword evidence="8 10" id="KW-1133">Transmembrane helix</keyword>
<evidence type="ECO:0000256" key="10">
    <source>
        <dbReference type="RuleBase" id="RU362081"/>
    </source>
</evidence>
<evidence type="ECO:0000313" key="14">
    <source>
        <dbReference type="Proteomes" id="UP000664534"/>
    </source>
</evidence>
<dbReference type="InterPro" id="IPR017969">
    <property type="entry name" value="Heavy-metal-associated_CS"/>
</dbReference>
<proteinExistence type="inferred from homology"/>
<feature type="signal peptide" evidence="11">
    <location>
        <begin position="1"/>
        <end position="20"/>
    </location>
</feature>
<dbReference type="Gene3D" id="3.40.1110.10">
    <property type="entry name" value="Calcium-transporting ATPase, cytoplasmic domain N"/>
    <property type="match status" value="1"/>
</dbReference>
<feature type="transmembrane region" description="Helical" evidence="10">
    <location>
        <begin position="436"/>
        <end position="459"/>
    </location>
</feature>
<dbReference type="Pfam" id="PF00122">
    <property type="entry name" value="E1-E2_ATPase"/>
    <property type="match status" value="1"/>
</dbReference>
<dbReference type="SUPFAM" id="SSF81653">
    <property type="entry name" value="Calcium ATPase, transduction domain A"/>
    <property type="match status" value="1"/>
</dbReference>
<sequence length="816" mass="86890">MACCYIAASMIAFIINTCDALNVDINLQYNESLDPSKKSEHADDDASSIEQHSGPTIISIGGMTCAACTGNVETALLTLEGVQRVIVSLPFQEARVVHDADVSKDAMVSAVEGAGYDAKMGQRAPTQRIETLHQSKELSLLSNAFTGSSQMSTLLFALGTGADLVGWDRYLETLLTPFGRQGILLLLTAMISYHYGSYIHKSAWVSATHLTVNMNTLISLSTTLGVSISALNIAVQGPRTAFTYFQTVAGLIMIVTAGKYLDLLSRRRATNTFVGLYSLLQKTALVKISGQKQSIPASMLGVKDKISIDPYTIIPCDSYVVSGTSSVNEAIVTGESMPKAKSTGDFLLAGTRNGPGHLECIVNQDQQGSFLSHLIKTVEDASASKATVQEGVDKITKYFVGFVFFLSIAVSARFFLKLDPETGFILALNLASQRMMAILAAACPCALGLATPCAIMAGIDVAWRKGVLMTEGAKAMENLKSVTHIVMDKTGTLTEGKLKVSSMKVSETWNGNVQTLCTLICAAEEHGASAHPIGAAVFREALKKADDHWEHYKNNGSAKAVHEVAGQGVVCQVDLGGKEWRSVCVGSQKLMEENNVSGHASLPREIDFLGSVCFVGVNGELAASLILQDTLRPDAKMTIDGLKARGLQITMLTGDNGEEAQRIASQLNVDVMDSSASPSRKLQRIHALQKEGHKVAMIGDGINDGPSLAAADVGIMIAHGNKCLSAGGNVLILASKLQSLLTLFVVADATMKQVRANVIWALTYNMIAISLAAGVGEPWGLHISPTVAAAMMSFSSMAITYQGLQLRQRLLNDKGS</sequence>
<feature type="transmembrane region" description="Helical" evidence="10">
    <location>
        <begin position="217"/>
        <end position="235"/>
    </location>
</feature>
<keyword evidence="6 10" id="KW-0067">ATP-binding</keyword>
<dbReference type="SFLD" id="SFLDS00003">
    <property type="entry name" value="Haloacid_Dehalogenase"/>
    <property type="match status" value="1"/>
</dbReference>
<feature type="domain" description="HMA" evidence="12">
    <location>
        <begin position="54"/>
        <end position="119"/>
    </location>
</feature>
<dbReference type="Pfam" id="PF00702">
    <property type="entry name" value="Hydrolase"/>
    <property type="match status" value="1"/>
</dbReference>
<evidence type="ECO:0000256" key="7">
    <source>
        <dbReference type="ARBA" id="ARBA00022967"/>
    </source>
</evidence>
<dbReference type="InterPro" id="IPR036412">
    <property type="entry name" value="HAD-like_sf"/>
</dbReference>
<dbReference type="GO" id="GO:0043682">
    <property type="term" value="F:P-type divalent copper transporter activity"/>
    <property type="evidence" value="ECO:0007669"/>
    <property type="project" value="TreeGrafter"/>
</dbReference>
<dbReference type="CDD" id="cd00371">
    <property type="entry name" value="HMA"/>
    <property type="match status" value="1"/>
</dbReference>
<feature type="transmembrane region" description="Helical" evidence="10">
    <location>
        <begin position="398"/>
        <end position="416"/>
    </location>
</feature>
<dbReference type="Gene3D" id="3.40.50.1000">
    <property type="entry name" value="HAD superfamily/HAD-like"/>
    <property type="match status" value="1"/>
</dbReference>
<dbReference type="NCBIfam" id="TIGR01494">
    <property type="entry name" value="ATPase_P-type"/>
    <property type="match status" value="2"/>
</dbReference>
<keyword evidence="5 10" id="KW-0547">Nucleotide-binding</keyword>
<comment type="subcellular location">
    <subcellularLocation>
        <location evidence="1">Membrane</location>
        <topology evidence="1">Multi-pass membrane protein</topology>
    </subcellularLocation>
</comment>
<feature type="transmembrane region" description="Helical" evidence="10">
    <location>
        <begin position="138"/>
        <end position="158"/>
    </location>
</feature>
<gene>
    <name evidence="13" type="ORF">IMSHALPRED_002625</name>
</gene>
<feature type="transmembrane region" description="Helical" evidence="10">
    <location>
        <begin position="178"/>
        <end position="196"/>
    </location>
</feature>
<evidence type="ECO:0000256" key="2">
    <source>
        <dbReference type="ARBA" id="ARBA00006024"/>
    </source>
</evidence>
<dbReference type="InterPro" id="IPR059000">
    <property type="entry name" value="ATPase_P-type_domA"/>
</dbReference>
<evidence type="ECO:0000256" key="9">
    <source>
        <dbReference type="ARBA" id="ARBA00023136"/>
    </source>
</evidence>
<dbReference type="SUPFAM" id="SSF56784">
    <property type="entry name" value="HAD-like"/>
    <property type="match status" value="1"/>
</dbReference>
<keyword evidence="7" id="KW-1278">Translocase</keyword>
<protein>
    <recommendedName>
        <fullName evidence="12">HMA domain-containing protein</fullName>
    </recommendedName>
</protein>
<dbReference type="PROSITE" id="PS01047">
    <property type="entry name" value="HMA_1"/>
    <property type="match status" value="1"/>
</dbReference>
<reference evidence="13" key="1">
    <citation type="submission" date="2021-03" db="EMBL/GenBank/DDBJ databases">
        <authorList>
            <person name="Tagirdzhanova G."/>
        </authorList>
    </citation>
    <scope>NUCLEOTIDE SEQUENCE</scope>
</reference>
<evidence type="ECO:0000256" key="6">
    <source>
        <dbReference type="ARBA" id="ARBA00022840"/>
    </source>
</evidence>
<dbReference type="InterPro" id="IPR001757">
    <property type="entry name" value="P_typ_ATPase"/>
</dbReference>
<evidence type="ECO:0000256" key="1">
    <source>
        <dbReference type="ARBA" id="ARBA00004141"/>
    </source>
</evidence>
<evidence type="ECO:0000256" key="4">
    <source>
        <dbReference type="ARBA" id="ARBA00022723"/>
    </source>
</evidence>
<dbReference type="InterPro" id="IPR008250">
    <property type="entry name" value="ATPase_P-typ_transduc_dom_A_sf"/>
</dbReference>
<dbReference type="InterPro" id="IPR018303">
    <property type="entry name" value="ATPase_P-typ_P_site"/>
</dbReference>
<comment type="similarity">
    <text evidence="2 10">Belongs to the cation transport ATPase (P-type) (TC 3.A.3) family. Type IB subfamily.</text>
</comment>
<dbReference type="PANTHER" id="PTHR43520">
    <property type="entry name" value="ATP7, ISOFORM B"/>
    <property type="match status" value="1"/>
</dbReference>
<dbReference type="FunFam" id="3.30.70.100:FF:000001">
    <property type="entry name" value="ATPase copper transporting beta"/>
    <property type="match status" value="1"/>
</dbReference>
<dbReference type="PANTHER" id="PTHR43520:SF32">
    <property type="entry name" value="COPPER RESISTANCE P-TYPE ATPASE (EUROFUNG)"/>
    <property type="match status" value="1"/>
</dbReference>
<feature type="transmembrane region" description="Helical" evidence="10">
    <location>
        <begin position="758"/>
        <end position="776"/>
    </location>
</feature>
<dbReference type="SFLD" id="SFLDF00027">
    <property type="entry name" value="p-type_atpase"/>
    <property type="match status" value="1"/>
</dbReference>
<dbReference type="InterPro" id="IPR027256">
    <property type="entry name" value="P-typ_ATPase_IB"/>
</dbReference>
<dbReference type="GO" id="GO:0016020">
    <property type="term" value="C:membrane"/>
    <property type="evidence" value="ECO:0007669"/>
    <property type="project" value="UniProtKB-SubCell"/>
</dbReference>
<keyword evidence="9 10" id="KW-0472">Membrane</keyword>
<dbReference type="Gene3D" id="3.30.70.100">
    <property type="match status" value="1"/>
</dbReference>
<dbReference type="Pfam" id="PF00403">
    <property type="entry name" value="HMA"/>
    <property type="match status" value="1"/>
</dbReference>
<dbReference type="GO" id="GO:0016887">
    <property type="term" value="F:ATP hydrolysis activity"/>
    <property type="evidence" value="ECO:0007669"/>
    <property type="project" value="InterPro"/>
</dbReference>
<dbReference type="InterPro" id="IPR023214">
    <property type="entry name" value="HAD_sf"/>
</dbReference>
<keyword evidence="11" id="KW-0732">Signal</keyword>
<dbReference type="GO" id="GO:0005507">
    <property type="term" value="F:copper ion binding"/>
    <property type="evidence" value="ECO:0007669"/>
    <property type="project" value="TreeGrafter"/>
</dbReference>
<dbReference type="EMBL" id="CAJPDT010000015">
    <property type="protein sequence ID" value="CAF9915500.1"/>
    <property type="molecule type" value="Genomic_DNA"/>
</dbReference>
<dbReference type="AlphaFoldDB" id="A0A8H3IH47"/>
<dbReference type="Gene3D" id="2.70.150.10">
    <property type="entry name" value="Calcium-transporting ATPase, cytoplasmic transduction domain A"/>
    <property type="match status" value="1"/>
</dbReference>
<evidence type="ECO:0000313" key="13">
    <source>
        <dbReference type="EMBL" id="CAF9915500.1"/>
    </source>
</evidence>
<dbReference type="NCBIfam" id="TIGR01525">
    <property type="entry name" value="ATPase-IB_hvy"/>
    <property type="match status" value="1"/>
</dbReference>
<evidence type="ECO:0000256" key="5">
    <source>
        <dbReference type="ARBA" id="ARBA00022741"/>
    </source>
</evidence>
<evidence type="ECO:0000256" key="11">
    <source>
        <dbReference type="SAM" id="SignalP"/>
    </source>
</evidence>
<keyword evidence="14" id="KW-1185">Reference proteome</keyword>
<dbReference type="GO" id="GO:0005524">
    <property type="term" value="F:ATP binding"/>
    <property type="evidence" value="ECO:0007669"/>
    <property type="project" value="UniProtKB-UniRule"/>
</dbReference>
<dbReference type="InterPro" id="IPR006121">
    <property type="entry name" value="HMA_dom"/>
</dbReference>
<dbReference type="InterPro" id="IPR036163">
    <property type="entry name" value="HMA_dom_sf"/>
</dbReference>
<feature type="chain" id="PRO_5034046903" description="HMA domain-containing protein" evidence="11">
    <location>
        <begin position="21"/>
        <end position="816"/>
    </location>
</feature>
<dbReference type="SUPFAM" id="SSF55008">
    <property type="entry name" value="HMA, heavy metal-associated domain"/>
    <property type="match status" value="1"/>
</dbReference>
<keyword evidence="4 10" id="KW-0479">Metal-binding</keyword>
<accession>A0A8H3IH47</accession>
<feature type="transmembrane region" description="Helical" evidence="10">
    <location>
        <begin position="782"/>
        <end position="804"/>
    </location>
</feature>